<dbReference type="Proteomes" id="UP000193309">
    <property type="component" value="Unassembled WGS sequence"/>
</dbReference>
<dbReference type="GO" id="GO:0006508">
    <property type="term" value="P:proteolysis"/>
    <property type="evidence" value="ECO:0007669"/>
    <property type="project" value="UniProtKB-KW"/>
</dbReference>
<dbReference type="PANTHER" id="PTHR48094">
    <property type="entry name" value="PROTEIN/NUCLEIC ACID DEGLYCASE DJ-1-RELATED"/>
    <property type="match status" value="1"/>
</dbReference>
<dbReference type="GO" id="GO:0005737">
    <property type="term" value="C:cytoplasm"/>
    <property type="evidence" value="ECO:0007669"/>
    <property type="project" value="TreeGrafter"/>
</dbReference>
<keyword evidence="3" id="KW-1185">Reference proteome</keyword>
<reference evidence="3" key="1">
    <citation type="submission" date="2017-04" db="EMBL/GenBank/DDBJ databases">
        <authorList>
            <person name="Varghese N."/>
            <person name="Submissions S."/>
        </authorList>
    </citation>
    <scope>NUCLEOTIDE SEQUENCE [LARGE SCALE GENOMIC DNA]</scope>
    <source>
        <strain evidence="3">VDS</strain>
    </source>
</reference>
<dbReference type="OrthoDB" id="6003696at2"/>
<proteinExistence type="predicted"/>
<sequence>MTTVVLYAFDTMADWEYGHLVGTLAQLRGAGLPVDLIVAGDSTAEVTTLGGLTLRPEYKLSDLDPAHIDMLVLPGGETWDARHDAILGLAADRLTHEQPVAAICGATLGLARRGLLDDRHHTSNAPGFLAASGYGGTHLYEAARVVVDGALITAPGSSPLEFTREILTVTGLLSPDAAHAWHQGHATGQPEWFERLGMLLGG</sequence>
<organism evidence="2 3">
    <name type="scientific">Corynebacterium pollutisoli</name>
    <dbReference type="NCBI Taxonomy" id="1610489"/>
    <lineage>
        <taxon>Bacteria</taxon>
        <taxon>Bacillati</taxon>
        <taxon>Actinomycetota</taxon>
        <taxon>Actinomycetes</taxon>
        <taxon>Mycobacteriales</taxon>
        <taxon>Corynebacteriaceae</taxon>
        <taxon>Corynebacterium</taxon>
    </lineage>
</organism>
<dbReference type="STRING" id="1610489.SAMN06295981_0327"/>
<protein>
    <submittedName>
        <fullName evidence="2">Putative intracellular protease/amidase</fullName>
    </submittedName>
</protein>
<evidence type="ECO:0000313" key="2">
    <source>
        <dbReference type="EMBL" id="SMG08179.1"/>
    </source>
</evidence>
<dbReference type="InterPro" id="IPR029062">
    <property type="entry name" value="Class_I_gatase-like"/>
</dbReference>
<name>A0A1X7I1H5_9CORY</name>
<keyword evidence="2" id="KW-0378">Hydrolase</keyword>
<dbReference type="EMBL" id="FXAR01000001">
    <property type="protein sequence ID" value="SMG08179.1"/>
    <property type="molecule type" value="Genomic_DNA"/>
</dbReference>
<evidence type="ECO:0000259" key="1">
    <source>
        <dbReference type="Pfam" id="PF01965"/>
    </source>
</evidence>
<dbReference type="AlphaFoldDB" id="A0A1X7I1H5"/>
<dbReference type="Pfam" id="PF01965">
    <property type="entry name" value="DJ-1_PfpI"/>
    <property type="match status" value="1"/>
</dbReference>
<evidence type="ECO:0000313" key="3">
    <source>
        <dbReference type="Proteomes" id="UP000193309"/>
    </source>
</evidence>
<dbReference type="InterPro" id="IPR050325">
    <property type="entry name" value="Prot/Nucl_acid_deglycase"/>
</dbReference>
<dbReference type="PANTHER" id="PTHR48094:SF19">
    <property type="entry name" value="DJ-1_PFPI DOMAIN-CONTAINING PROTEIN"/>
    <property type="match status" value="1"/>
</dbReference>
<gene>
    <name evidence="2" type="ORF">SAMN06295981_0327</name>
</gene>
<keyword evidence="2" id="KW-0645">Protease</keyword>
<dbReference type="InterPro" id="IPR002818">
    <property type="entry name" value="DJ-1/PfpI"/>
</dbReference>
<accession>A0A1X7I1H5</accession>
<dbReference type="GO" id="GO:0008233">
    <property type="term" value="F:peptidase activity"/>
    <property type="evidence" value="ECO:0007669"/>
    <property type="project" value="UniProtKB-KW"/>
</dbReference>
<dbReference type="RefSeq" id="WP_085548491.1">
    <property type="nucleotide sequence ID" value="NZ_FXAR01000001.1"/>
</dbReference>
<dbReference type="SUPFAM" id="SSF52317">
    <property type="entry name" value="Class I glutamine amidotransferase-like"/>
    <property type="match status" value="1"/>
</dbReference>
<dbReference type="Gene3D" id="3.40.50.880">
    <property type="match status" value="1"/>
</dbReference>
<feature type="domain" description="DJ-1/PfpI" evidence="1">
    <location>
        <begin position="3"/>
        <end position="168"/>
    </location>
</feature>